<organism evidence="2 3">
    <name type="scientific">Lacipirellula parvula</name>
    <dbReference type="NCBI Taxonomy" id="2650471"/>
    <lineage>
        <taxon>Bacteria</taxon>
        <taxon>Pseudomonadati</taxon>
        <taxon>Planctomycetota</taxon>
        <taxon>Planctomycetia</taxon>
        <taxon>Pirellulales</taxon>
        <taxon>Lacipirellulaceae</taxon>
        <taxon>Lacipirellula</taxon>
    </lineage>
</organism>
<proteinExistence type="predicted"/>
<name>A0A5K7X7V7_9BACT</name>
<keyword evidence="3" id="KW-1185">Reference proteome</keyword>
<evidence type="ECO:0000313" key="2">
    <source>
        <dbReference type="EMBL" id="BBO32648.1"/>
    </source>
</evidence>
<protein>
    <submittedName>
        <fullName evidence="2">Uncharacterized protein</fullName>
    </submittedName>
</protein>
<feature type="region of interest" description="Disordered" evidence="1">
    <location>
        <begin position="73"/>
        <end position="113"/>
    </location>
</feature>
<dbReference type="EMBL" id="AP021861">
    <property type="protein sequence ID" value="BBO32648.1"/>
    <property type="molecule type" value="Genomic_DNA"/>
</dbReference>
<dbReference type="KEGG" id="lpav:PLANPX_2260"/>
<gene>
    <name evidence="2" type="ORF">PLANPX_2260</name>
</gene>
<dbReference type="AlphaFoldDB" id="A0A5K7X7V7"/>
<evidence type="ECO:0000313" key="3">
    <source>
        <dbReference type="Proteomes" id="UP000326837"/>
    </source>
</evidence>
<dbReference type="Proteomes" id="UP000326837">
    <property type="component" value="Chromosome"/>
</dbReference>
<evidence type="ECO:0000256" key="1">
    <source>
        <dbReference type="SAM" id="MobiDB-lite"/>
    </source>
</evidence>
<sequence length="151" mass="16041">MGPPAREAGGRESGGAAPLFKLISQPPQRWGGGPVDSVMRCDSARTFVLSLKFRASSQWRSTRDLGPAAVFRARTSSPGRRPGVSFHSGGRRRESGHPRAEPGARDANGGRAGIPCRDAAELGDLTVRESRSAACGALAWPRASRRNSIFC</sequence>
<reference evidence="3" key="1">
    <citation type="submission" date="2019-10" db="EMBL/GenBank/DDBJ databases">
        <title>Lacipirellula parvula gen. nov., sp. nov., representing a lineage of planctomycetes widespread in freshwater anoxic habitats, and description of the family Lacipirellulaceae.</title>
        <authorList>
            <person name="Dedysh S.N."/>
            <person name="Kulichevskaya I.S."/>
            <person name="Beletsky A.V."/>
            <person name="Rakitin A.L."/>
            <person name="Mardanov A.V."/>
            <person name="Ivanova A.A."/>
            <person name="Saltykova V.X."/>
            <person name="Rijpstra W.I.C."/>
            <person name="Sinninghe Damste J.S."/>
            <person name="Ravin N.V."/>
        </authorList>
    </citation>
    <scope>NUCLEOTIDE SEQUENCE [LARGE SCALE GENOMIC DNA]</scope>
    <source>
        <strain evidence="3">PX69</strain>
    </source>
</reference>
<feature type="compositionally biased region" description="Basic and acidic residues" evidence="1">
    <location>
        <begin position="91"/>
        <end position="104"/>
    </location>
</feature>
<accession>A0A5K7X7V7</accession>